<dbReference type="Gene3D" id="3.40.50.12710">
    <property type="match status" value="1"/>
</dbReference>
<evidence type="ECO:0008006" key="6">
    <source>
        <dbReference type="Google" id="ProtNLM"/>
    </source>
</evidence>
<dbReference type="EMBL" id="UINC01003682">
    <property type="protein sequence ID" value="SVA08395.1"/>
    <property type="molecule type" value="Genomic_DNA"/>
</dbReference>
<evidence type="ECO:0000256" key="2">
    <source>
        <dbReference type="ARBA" id="ARBA00022603"/>
    </source>
</evidence>
<gene>
    <name evidence="5" type="ORF">METZ01_LOCUS61249</name>
</gene>
<evidence type="ECO:0000256" key="1">
    <source>
        <dbReference type="ARBA" id="ARBA00004173"/>
    </source>
</evidence>
<evidence type="ECO:0000256" key="4">
    <source>
        <dbReference type="ARBA" id="ARBA00023128"/>
    </source>
</evidence>
<sequence>MVLRDLIVEWARKNGPLTFVEYMELALYHPELGYYTRASQRSGRAGDFFTSVDVGTLFGQLLAVQFEEMWSLVNQSAKEEPRFDIVEAGAGNGRLSRDVLSAASLVPSFYDSIRLHLVERSINARSEQPAVLGTHIDKLVYSNDELPHAIRGVIFANELLDAFPVHRVTMTADGLREIRVDADGDRLVERLQPVQTPTLLKYLDKLEVTLPINSSAEINLLALDWVQTAANQLHEGFIVLIDYGHDALQLYGSAQRHGTLAAYRQHVQAPSRALWLNEPGDWDLTSHVDLTSLTRCAEHCGLLCLGSLDQTYFLLGLGSANILSSQPDNSLDELKQRLAAKTLFMPGGLGSTHKVLVFAKGVGSPALRGCSHGTRLT</sequence>
<dbReference type="PANTHER" id="PTHR12049:SF7">
    <property type="entry name" value="PROTEIN ARGININE METHYLTRANSFERASE NDUFAF7, MITOCHONDRIAL"/>
    <property type="match status" value="1"/>
</dbReference>
<keyword evidence="2" id="KW-0489">Methyltransferase</keyword>
<dbReference type="SUPFAM" id="SSF53335">
    <property type="entry name" value="S-adenosyl-L-methionine-dependent methyltransferases"/>
    <property type="match status" value="1"/>
</dbReference>
<dbReference type="GO" id="GO:0035243">
    <property type="term" value="F:protein-arginine omega-N symmetric methyltransferase activity"/>
    <property type="evidence" value="ECO:0007669"/>
    <property type="project" value="TreeGrafter"/>
</dbReference>
<evidence type="ECO:0000256" key="3">
    <source>
        <dbReference type="ARBA" id="ARBA00022679"/>
    </source>
</evidence>
<name>A0A381SWJ9_9ZZZZ</name>
<dbReference type="GO" id="GO:0032259">
    <property type="term" value="P:methylation"/>
    <property type="evidence" value="ECO:0007669"/>
    <property type="project" value="UniProtKB-KW"/>
</dbReference>
<accession>A0A381SWJ9</accession>
<dbReference type="InterPro" id="IPR003788">
    <property type="entry name" value="NDUFAF7"/>
</dbReference>
<dbReference type="PANTHER" id="PTHR12049">
    <property type="entry name" value="PROTEIN ARGININE METHYLTRANSFERASE NDUFAF7, MITOCHONDRIAL"/>
    <property type="match status" value="1"/>
</dbReference>
<organism evidence="5">
    <name type="scientific">marine metagenome</name>
    <dbReference type="NCBI Taxonomy" id="408172"/>
    <lineage>
        <taxon>unclassified sequences</taxon>
        <taxon>metagenomes</taxon>
        <taxon>ecological metagenomes</taxon>
    </lineage>
</organism>
<dbReference type="GO" id="GO:0005739">
    <property type="term" value="C:mitochondrion"/>
    <property type="evidence" value="ECO:0007669"/>
    <property type="project" value="UniProtKB-SubCell"/>
</dbReference>
<dbReference type="InterPro" id="IPR029063">
    <property type="entry name" value="SAM-dependent_MTases_sf"/>
</dbReference>
<dbReference type="InterPro" id="IPR038375">
    <property type="entry name" value="NDUFAF7_sf"/>
</dbReference>
<dbReference type="AlphaFoldDB" id="A0A381SWJ9"/>
<keyword evidence="3" id="KW-0808">Transferase</keyword>
<evidence type="ECO:0000313" key="5">
    <source>
        <dbReference type="EMBL" id="SVA08395.1"/>
    </source>
</evidence>
<comment type="subcellular location">
    <subcellularLocation>
        <location evidence="1">Mitochondrion</location>
    </subcellularLocation>
</comment>
<reference evidence="5" key="1">
    <citation type="submission" date="2018-05" db="EMBL/GenBank/DDBJ databases">
        <authorList>
            <person name="Lanie J.A."/>
            <person name="Ng W.-L."/>
            <person name="Kazmierczak K.M."/>
            <person name="Andrzejewski T.M."/>
            <person name="Davidsen T.M."/>
            <person name="Wayne K.J."/>
            <person name="Tettelin H."/>
            <person name="Glass J.I."/>
            <person name="Rusch D."/>
            <person name="Podicherti R."/>
            <person name="Tsui H.-C.T."/>
            <person name="Winkler M.E."/>
        </authorList>
    </citation>
    <scope>NUCLEOTIDE SEQUENCE</scope>
</reference>
<proteinExistence type="predicted"/>
<dbReference type="Pfam" id="PF02636">
    <property type="entry name" value="Methyltransf_28"/>
    <property type="match status" value="1"/>
</dbReference>
<protein>
    <recommendedName>
        <fullName evidence="6">SAM-dependent methyltransferase</fullName>
    </recommendedName>
</protein>
<keyword evidence="4" id="KW-0496">Mitochondrion</keyword>